<dbReference type="KEGG" id="tim:GMBLW1_20880"/>
<evidence type="ECO:0000313" key="3">
    <source>
        <dbReference type="EMBL" id="VIP01872.1"/>
    </source>
</evidence>
<dbReference type="RefSeq" id="WP_162657112.1">
    <property type="nucleotide sequence ID" value="NZ_LR593887.1"/>
</dbReference>
<reference evidence="3" key="1">
    <citation type="submission" date="2019-04" db="EMBL/GenBank/DDBJ databases">
        <authorList>
            <consortium name="Science for Life Laboratories"/>
        </authorList>
    </citation>
    <scope>NUCLEOTIDE SEQUENCE</scope>
    <source>
        <strain evidence="3">MBLW1</strain>
    </source>
</reference>
<proteinExistence type="predicted"/>
<evidence type="ECO:0000313" key="4">
    <source>
        <dbReference type="Proteomes" id="UP000464378"/>
    </source>
</evidence>
<keyword evidence="2" id="KW-0812">Transmembrane</keyword>
<dbReference type="Proteomes" id="UP000464378">
    <property type="component" value="Chromosome"/>
</dbReference>
<dbReference type="AlphaFoldDB" id="A0A6C2YLS8"/>
<evidence type="ECO:0008006" key="5">
    <source>
        <dbReference type="Google" id="ProtNLM"/>
    </source>
</evidence>
<keyword evidence="2" id="KW-0472">Membrane</keyword>
<dbReference type="EMBL" id="LR593887">
    <property type="protein sequence ID" value="VTR99704.1"/>
    <property type="molecule type" value="Genomic_DNA"/>
</dbReference>
<protein>
    <recommendedName>
        <fullName evidence="5">Zinc-finger domain-containing protein</fullName>
    </recommendedName>
</protein>
<evidence type="ECO:0000256" key="2">
    <source>
        <dbReference type="SAM" id="Phobius"/>
    </source>
</evidence>
<evidence type="ECO:0000256" key="1">
    <source>
        <dbReference type="SAM" id="MobiDB-lite"/>
    </source>
</evidence>
<gene>
    <name evidence="3" type="ORF">GMBLW1_20880</name>
</gene>
<keyword evidence="4" id="KW-1185">Reference proteome</keyword>
<feature type="region of interest" description="Disordered" evidence="1">
    <location>
        <begin position="98"/>
        <end position="160"/>
    </location>
</feature>
<sequence>MKCTSVRNRLLMTSHPREPSESLRVHLDHCSSCRAFWQGLLKLDAAIPELPVPRGPSGAKARLIAQFEAEAMTAEAAPSASPAAVTFEPQVTLPIPVETKSPAPATIHPATIPPAPLPKSPQASPAKKSKRAVAQVDMPSELPPMSPISSASRHQPRTNHRKERAVLMGGLAASLIVAVGATVFLIQQRPTTTANRTIASPDLFLARIFERNVALAAAETPQRRFDQLVQLSELLWGEGRQLAQVAEAADIAAIAEMYEKVLLDGVLTQARELPEPDRHLIRRVATQLSESSKVAEQLAGQVKPSSVEPLRAIARAASTADKALRAMVREDV</sequence>
<dbReference type="InParanoid" id="A0A6C2YLS8"/>
<feature type="transmembrane region" description="Helical" evidence="2">
    <location>
        <begin position="165"/>
        <end position="186"/>
    </location>
</feature>
<name>A0A6C2YLS8_9BACT</name>
<organism evidence="3">
    <name type="scientific">Tuwongella immobilis</name>
    <dbReference type="NCBI Taxonomy" id="692036"/>
    <lineage>
        <taxon>Bacteria</taxon>
        <taxon>Pseudomonadati</taxon>
        <taxon>Planctomycetota</taxon>
        <taxon>Planctomycetia</taxon>
        <taxon>Gemmatales</taxon>
        <taxon>Gemmataceae</taxon>
        <taxon>Tuwongella</taxon>
    </lineage>
</organism>
<keyword evidence="2" id="KW-1133">Transmembrane helix</keyword>
<dbReference type="EMBL" id="LR586016">
    <property type="protein sequence ID" value="VIP01872.1"/>
    <property type="molecule type" value="Genomic_DNA"/>
</dbReference>
<accession>A0A6C2YLS8</accession>